<dbReference type="InterPro" id="IPR050567">
    <property type="entry name" value="Mitochondrial_Carrier"/>
</dbReference>
<dbReference type="PROSITE" id="PS50920">
    <property type="entry name" value="SOLCAR"/>
    <property type="match status" value="1"/>
</dbReference>
<keyword evidence="8 9" id="KW-0472">Membrane</keyword>
<evidence type="ECO:0000256" key="4">
    <source>
        <dbReference type="ARBA" id="ARBA00022692"/>
    </source>
</evidence>
<dbReference type="Pfam" id="PF00153">
    <property type="entry name" value="Mito_carr"/>
    <property type="match status" value="2"/>
</dbReference>
<dbReference type="GO" id="GO:1990575">
    <property type="term" value="P:mitochondrial L-ornithine transmembrane transport"/>
    <property type="evidence" value="ECO:0007669"/>
    <property type="project" value="TreeGrafter"/>
</dbReference>
<evidence type="ECO:0000256" key="7">
    <source>
        <dbReference type="ARBA" id="ARBA00023128"/>
    </source>
</evidence>
<evidence type="ECO:0000256" key="9">
    <source>
        <dbReference type="PROSITE-ProRule" id="PRU00282"/>
    </source>
</evidence>
<organism evidence="11 12">
    <name type="scientific">Sporidiobolus salmonicolor</name>
    <name type="common">Yeast-like fungus</name>
    <name type="synonym">Sporobolomyces salmonicolor</name>
    <dbReference type="NCBI Taxonomy" id="5005"/>
    <lineage>
        <taxon>Eukaryota</taxon>
        <taxon>Fungi</taxon>
        <taxon>Dikarya</taxon>
        <taxon>Basidiomycota</taxon>
        <taxon>Pucciniomycotina</taxon>
        <taxon>Microbotryomycetes</taxon>
        <taxon>Sporidiobolales</taxon>
        <taxon>Sporidiobolaceae</taxon>
        <taxon>Sporobolomyces</taxon>
    </lineage>
</organism>
<evidence type="ECO:0000313" key="11">
    <source>
        <dbReference type="EMBL" id="CEQ40729.1"/>
    </source>
</evidence>
<dbReference type="InterPro" id="IPR023395">
    <property type="entry name" value="MCP_dom_sf"/>
</dbReference>
<dbReference type="InterPro" id="IPR018108">
    <property type="entry name" value="MCP_transmembrane"/>
</dbReference>
<comment type="similarity">
    <text evidence="2 10">Belongs to the mitochondrial carrier (TC 2.A.29) family.</text>
</comment>
<evidence type="ECO:0000256" key="1">
    <source>
        <dbReference type="ARBA" id="ARBA00004225"/>
    </source>
</evidence>
<evidence type="ECO:0000256" key="3">
    <source>
        <dbReference type="ARBA" id="ARBA00022448"/>
    </source>
</evidence>
<keyword evidence="5" id="KW-0677">Repeat</keyword>
<evidence type="ECO:0000313" key="12">
    <source>
        <dbReference type="Proteomes" id="UP000243876"/>
    </source>
</evidence>
<accession>A0A0D6EL86</accession>
<evidence type="ECO:0000256" key="2">
    <source>
        <dbReference type="ARBA" id="ARBA00006375"/>
    </source>
</evidence>
<dbReference type="GO" id="GO:0031966">
    <property type="term" value="C:mitochondrial membrane"/>
    <property type="evidence" value="ECO:0007669"/>
    <property type="project" value="UniProtKB-SubCell"/>
</dbReference>
<dbReference type="PANTHER" id="PTHR45624">
    <property type="entry name" value="MITOCHONDRIAL BASIC AMINO ACIDS TRANSPORTER-RELATED"/>
    <property type="match status" value="1"/>
</dbReference>
<keyword evidence="6" id="KW-1133">Transmembrane helix</keyword>
<keyword evidence="3 10" id="KW-0813">Transport</keyword>
<feature type="non-terminal residue" evidence="11">
    <location>
        <position position="1"/>
    </location>
</feature>
<evidence type="ECO:0000256" key="8">
    <source>
        <dbReference type="ARBA" id="ARBA00023136"/>
    </source>
</evidence>
<dbReference type="Proteomes" id="UP000243876">
    <property type="component" value="Unassembled WGS sequence"/>
</dbReference>
<keyword evidence="7" id="KW-0496">Mitochondrion</keyword>
<keyword evidence="4 9" id="KW-0812">Transmembrane</keyword>
<sequence>MSTISIGPKLYTGPIDCARQVVKANGVFGLYKGFGATLLFRSWFGMMFFSYEVIQRGLHRKYPQMKEGTINFIAGGMASNTFWLGSFPFDAIKNRLMTDSLHNPRYPSWASCARQIWSEGGVKNASALFVWETTMRVLGAEKIGKT</sequence>
<evidence type="ECO:0000256" key="5">
    <source>
        <dbReference type="ARBA" id="ARBA00022737"/>
    </source>
</evidence>
<dbReference type="Gene3D" id="1.50.40.10">
    <property type="entry name" value="Mitochondrial carrier domain"/>
    <property type="match status" value="1"/>
</dbReference>
<dbReference type="PANTHER" id="PTHR45624:SF57">
    <property type="entry name" value="MITOCHONDRIAL SUBSTRATE CARRIER FAMILY PROTEIN L"/>
    <property type="match status" value="1"/>
</dbReference>
<evidence type="ECO:0000256" key="10">
    <source>
        <dbReference type="RuleBase" id="RU000488"/>
    </source>
</evidence>
<keyword evidence="12" id="KW-1185">Reference proteome</keyword>
<dbReference type="OrthoDB" id="193856at2759"/>
<dbReference type="GO" id="GO:0000064">
    <property type="term" value="F:L-ornithine transmembrane transporter activity"/>
    <property type="evidence" value="ECO:0007669"/>
    <property type="project" value="TreeGrafter"/>
</dbReference>
<dbReference type="AlphaFoldDB" id="A0A0D6EL86"/>
<comment type="subcellular location">
    <subcellularLocation>
        <location evidence="1">Mitochondrion membrane</location>
        <topology evidence="1">Multi-pass membrane protein</topology>
    </subcellularLocation>
</comment>
<proteinExistence type="inferred from homology"/>
<gene>
    <name evidence="11" type="primary">SPOSA6832_02383</name>
</gene>
<reference evidence="12" key="1">
    <citation type="submission" date="2015-02" db="EMBL/GenBank/DDBJ databases">
        <authorList>
            <person name="Gon?alves P."/>
        </authorList>
    </citation>
    <scope>NUCLEOTIDE SEQUENCE [LARGE SCALE GENOMIC DNA]</scope>
</reference>
<protein>
    <submittedName>
        <fullName evidence="11">SPOSA6832_02383-mRNA-1:cds</fullName>
    </submittedName>
</protein>
<evidence type="ECO:0000256" key="6">
    <source>
        <dbReference type="ARBA" id="ARBA00022989"/>
    </source>
</evidence>
<name>A0A0D6EL86_SPOSA</name>
<dbReference type="EMBL" id="CENE01000008">
    <property type="protein sequence ID" value="CEQ40729.1"/>
    <property type="molecule type" value="Genomic_DNA"/>
</dbReference>
<feature type="repeat" description="Solcar" evidence="9">
    <location>
        <begin position="1"/>
        <end position="57"/>
    </location>
</feature>
<dbReference type="SUPFAM" id="SSF103506">
    <property type="entry name" value="Mitochondrial carrier"/>
    <property type="match status" value="1"/>
</dbReference>